<gene>
    <name evidence="2" type="ORF">C8A00DRAFT_38551</name>
</gene>
<feature type="region of interest" description="Disordered" evidence="1">
    <location>
        <begin position="562"/>
        <end position="581"/>
    </location>
</feature>
<keyword evidence="3" id="KW-1185">Reference proteome</keyword>
<reference evidence="2" key="1">
    <citation type="journal article" date="2023" name="Mol. Phylogenet. Evol.">
        <title>Genome-scale phylogeny and comparative genomics of the fungal order Sordariales.</title>
        <authorList>
            <person name="Hensen N."/>
            <person name="Bonometti L."/>
            <person name="Westerberg I."/>
            <person name="Brannstrom I.O."/>
            <person name="Guillou S."/>
            <person name="Cros-Aarteil S."/>
            <person name="Calhoun S."/>
            <person name="Haridas S."/>
            <person name="Kuo A."/>
            <person name="Mondo S."/>
            <person name="Pangilinan J."/>
            <person name="Riley R."/>
            <person name="LaButti K."/>
            <person name="Andreopoulos B."/>
            <person name="Lipzen A."/>
            <person name="Chen C."/>
            <person name="Yan M."/>
            <person name="Daum C."/>
            <person name="Ng V."/>
            <person name="Clum A."/>
            <person name="Steindorff A."/>
            <person name="Ohm R.A."/>
            <person name="Martin F."/>
            <person name="Silar P."/>
            <person name="Natvig D.O."/>
            <person name="Lalanne C."/>
            <person name="Gautier V."/>
            <person name="Ament-Velasquez S.L."/>
            <person name="Kruys A."/>
            <person name="Hutchinson M.I."/>
            <person name="Powell A.J."/>
            <person name="Barry K."/>
            <person name="Miller A.N."/>
            <person name="Grigoriev I.V."/>
            <person name="Debuchy R."/>
            <person name="Gladieux P."/>
            <person name="Hiltunen Thoren M."/>
            <person name="Johannesson H."/>
        </authorList>
    </citation>
    <scope>NUCLEOTIDE SEQUENCE</scope>
    <source>
        <strain evidence="2">CBS 538.74</strain>
    </source>
</reference>
<reference evidence="2" key="2">
    <citation type="submission" date="2023-05" db="EMBL/GenBank/DDBJ databases">
        <authorList>
            <consortium name="Lawrence Berkeley National Laboratory"/>
            <person name="Steindorff A."/>
            <person name="Hensen N."/>
            <person name="Bonometti L."/>
            <person name="Westerberg I."/>
            <person name="Brannstrom I.O."/>
            <person name="Guillou S."/>
            <person name="Cros-Aarteil S."/>
            <person name="Calhoun S."/>
            <person name="Haridas S."/>
            <person name="Kuo A."/>
            <person name="Mondo S."/>
            <person name="Pangilinan J."/>
            <person name="Riley R."/>
            <person name="Labutti K."/>
            <person name="Andreopoulos B."/>
            <person name="Lipzen A."/>
            <person name="Chen C."/>
            <person name="Yanf M."/>
            <person name="Daum C."/>
            <person name="Ng V."/>
            <person name="Clum A."/>
            <person name="Ohm R."/>
            <person name="Martin F."/>
            <person name="Silar P."/>
            <person name="Natvig D."/>
            <person name="Lalanne C."/>
            <person name="Gautier V."/>
            <person name="Ament-Velasquez S.L."/>
            <person name="Kruys A."/>
            <person name="Hutchinson M.I."/>
            <person name="Powell A.J."/>
            <person name="Barry K."/>
            <person name="Miller A.N."/>
            <person name="Grigoriev I.V."/>
            <person name="Debuchy R."/>
            <person name="Gladieux P."/>
            <person name="Thoren M.H."/>
            <person name="Johannesson H."/>
        </authorList>
    </citation>
    <scope>NUCLEOTIDE SEQUENCE</scope>
    <source>
        <strain evidence="2">CBS 538.74</strain>
    </source>
</reference>
<evidence type="ECO:0000256" key="1">
    <source>
        <dbReference type="SAM" id="MobiDB-lite"/>
    </source>
</evidence>
<evidence type="ECO:0008006" key="4">
    <source>
        <dbReference type="Google" id="ProtNLM"/>
    </source>
</evidence>
<proteinExistence type="predicted"/>
<evidence type="ECO:0000313" key="2">
    <source>
        <dbReference type="EMBL" id="KAK4148859.1"/>
    </source>
</evidence>
<accession>A0AAN6VCG2</accession>
<protein>
    <recommendedName>
        <fullName evidence="4">NACHT domain-containing protein</fullName>
    </recommendedName>
</protein>
<dbReference type="PANTHER" id="PTHR10039">
    <property type="entry name" value="AMELOGENIN"/>
    <property type="match status" value="1"/>
</dbReference>
<evidence type="ECO:0000313" key="3">
    <source>
        <dbReference type="Proteomes" id="UP001302745"/>
    </source>
</evidence>
<dbReference type="AlphaFoldDB" id="A0AAN6VCG2"/>
<name>A0AAN6VCG2_9PEZI</name>
<sequence length="770" mass="86201">MGSAAPSSANSFKTTAVSPPVFWTKSRAPEEAALLVALAESTKPVCVFLDGLDEVTNEEQGRTLDLVDKMCSRTRLRNVPALRLQDLTREDIKQYVSGALGSAFDAGDPEFRDLVEKICNKSDGVFLWVSLAIKSLQRGNRDENTLEELEKRLETLPKDLHQLYESMWHRLNDDEAIYREDGAQFLNYALGYEDIGFGLDLSLLMCTIDQLTLAREGCLRRKILEENYSPLVVEWIPYVRKTARQLEIRSAGLLEITRNMWGEPSARLIHRSAKEFLENTPRGQQILQYDKSTAEDRMSNIILATIALQHPGVVQHGHHVAMQQTSLSEILEGIRRLSQQSRLSSAKVFEVMRHAKAFFQTGLWVSSHRRSLLHLITPLLPQRDRCTLPRAKPNGLPAPLRPDLDFLAIAVRAGFLDFVAPTLDELEKSSATGPLHAAYKGHLVTTACEGASYQLIGHRIAMAEYLLRRWSNTGLGHWGFYFPETIDQDYMHRCTVWGFTSPEIVDQDFMQPCTPIMAVCRLAFAAPRLCWVWESLECMLRNGEGGTLDDLTTVMFVERPQPKSMKGAGPHSPGSPGDAAASDNWSVELHALNTNQTIPPGKRYLLLEANMSYVFGLHQKLQGRISDTTAQEACNLAAAEIARHKVTKTAKVWLVGDGERDPLNFYRPVSDAESSYLLEPFLNISAQCYPEGRVGLLRTLASRPDLARRIKVLRLDFDGGYAALKDDGDRAFVLELAARYGWAPSLENIVETEDGLQHVRAGSDRAGENR</sequence>
<dbReference type="Proteomes" id="UP001302745">
    <property type="component" value="Unassembled WGS sequence"/>
</dbReference>
<organism evidence="2 3">
    <name type="scientific">Chaetomidium leptoderma</name>
    <dbReference type="NCBI Taxonomy" id="669021"/>
    <lineage>
        <taxon>Eukaryota</taxon>
        <taxon>Fungi</taxon>
        <taxon>Dikarya</taxon>
        <taxon>Ascomycota</taxon>
        <taxon>Pezizomycotina</taxon>
        <taxon>Sordariomycetes</taxon>
        <taxon>Sordariomycetidae</taxon>
        <taxon>Sordariales</taxon>
        <taxon>Chaetomiaceae</taxon>
        <taxon>Chaetomidium</taxon>
    </lineage>
</organism>
<dbReference type="EMBL" id="MU857244">
    <property type="protein sequence ID" value="KAK4148859.1"/>
    <property type="molecule type" value="Genomic_DNA"/>
</dbReference>
<comment type="caution">
    <text evidence="2">The sequence shown here is derived from an EMBL/GenBank/DDBJ whole genome shotgun (WGS) entry which is preliminary data.</text>
</comment>
<dbReference type="PANTHER" id="PTHR10039:SF5">
    <property type="entry name" value="NACHT DOMAIN-CONTAINING PROTEIN"/>
    <property type="match status" value="1"/>
</dbReference>